<organism evidence="1 2">
    <name type="scientific">Hydnomerulius pinastri MD-312</name>
    <dbReference type="NCBI Taxonomy" id="994086"/>
    <lineage>
        <taxon>Eukaryota</taxon>
        <taxon>Fungi</taxon>
        <taxon>Dikarya</taxon>
        <taxon>Basidiomycota</taxon>
        <taxon>Agaricomycotina</taxon>
        <taxon>Agaricomycetes</taxon>
        <taxon>Agaricomycetidae</taxon>
        <taxon>Boletales</taxon>
        <taxon>Boletales incertae sedis</taxon>
        <taxon>Leucogyrophana</taxon>
    </lineage>
</organism>
<accession>A0A0C2L764</accession>
<reference evidence="1 2" key="1">
    <citation type="submission" date="2014-04" db="EMBL/GenBank/DDBJ databases">
        <title>Evolutionary Origins and Diversification of the Mycorrhizal Mutualists.</title>
        <authorList>
            <consortium name="DOE Joint Genome Institute"/>
            <consortium name="Mycorrhizal Genomics Consortium"/>
            <person name="Kohler A."/>
            <person name="Kuo A."/>
            <person name="Nagy L.G."/>
            <person name="Floudas D."/>
            <person name="Copeland A."/>
            <person name="Barry K.W."/>
            <person name="Cichocki N."/>
            <person name="Veneault-Fourrey C."/>
            <person name="LaButti K."/>
            <person name="Lindquist E.A."/>
            <person name="Lipzen A."/>
            <person name="Lundell T."/>
            <person name="Morin E."/>
            <person name="Murat C."/>
            <person name="Riley R."/>
            <person name="Ohm R."/>
            <person name="Sun H."/>
            <person name="Tunlid A."/>
            <person name="Henrissat B."/>
            <person name="Grigoriev I.V."/>
            <person name="Hibbett D.S."/>
            <person name="Martin F."/>
        </authorList>
    </citation>
    <scope>NUCLEOTIDE SEQUENCE [LARGE SCALE GENOMIC DNA]</scope>
    <source>
        <strain evidence="1 2">MD-312</strain>
    </source>
</reference>
<evidence type="ECO:0000313" key="2">
    <source>
        <dbReference type="Proteomes" id="UP000053820"/>
    </source>
</evidence>
<keyword evidence="2" id="KW-1185">Reference proteome</keyword>
<dbReference type="AlphaFoldDB" id="A0A0C2L764"/>
<proteinExistence type="predicted"/>
<dbReference type="HOGENOM" id="CLU_1911640_0_0_1"/>
<dbReference type="Proteomes" id="UP000053820">
    <property type="component" value="Unassembled WGS sequence"/>
</dbReference>
<evidence type="ECO:0000313" key="1">
    <source>
        <dbReference type="EMBL" id="KIJ57426.1"/>
    </source>
</evidence>
<dbReference type="EMBL" id="KN840433">
    <property type="protein sequence ID" value="KIJ57426.1"/>
    <property type="molecule type" value="Genomic_DNA"/>
</dbReference>
<feature type="non-terminal residue" evidence="1">
    <location>
        <position position="1"/>
    </location>
</feature>
<gene>
    <name evidence="1" type="ORF">HYDPIDRAFT_171704</name>
</gene>
<sequence>IIWFGNETVKDFLYAALINPGWYGLSNMSVHPDLRWSWEPLHEATIEATSDALSKYNVCIKSEYLQQHVWDRNHACPNRIAAFGEDRGIIYPFLNLVMHRQIPNLSALENQRAYNGLLSNFLRYRHQESQDED</sequence>
<protein>
    <submittedName>
        <fullName evidence="1">Uncharacterized protein</fullName>
    </submittedName>
</protein>
<name>A0A0C2L764_9AGAM</name>